<evidence type="ECO:0000256" key="2">
    <source>
        <dbReference type="ARBA" id="ARBA00023125"/>
    </source>
</evidence>
<reference evidence="7 8" key="1">
    <citation type="journal article" date="2023" name="IMA Fungus">
        <title>Comparative genomic study of the Penicillium genus elucidates a diverse pangenome and 15 lateral gene transfer events.</title>
        <authorList>
            <person name="Petersen C."/>
            <person name="Sorensen T."/>
            <person name="Nielsen M.R."/>
            <person name="Sondergaard T.E."/>
            <person name="Sorensen J.L."/>
            <person name="Fitzpatrick D.A."/>
            <person name="Frisvad J.C."/>
            <person name="Nielsen K.L."/>
        </authorList>
    </citation>
    <scope>NUCLEOTIDE SEQUENCE [LARGE SCALE GENOMIC DNA]</scope>
    <source>
        <strain evidence="7 8">IBT 35679</strain>
    </source>
</reference>
<evidence type="ECO:0000259" key="6">
    <source>
        <dbReference type="SMART" id="SM00066"/>
    </source>
</evidence>
<feature type="region of interest" description="Disordered" evidence="5">
    <location>
        <begin position="78"/>
        <end position="102"/>
    </location>
</feature>
<dbReference type="GO" id="GO:0000981">
    <property type="term" value="F:DNA-binding transcription factor activity, RNA polymerase II-specific"/>
    <property type="evidence" value="ECO:0007669"/>
    <property type="project" value="InterPro"/>
</dbReference>
<dbReference type="PANTHER" id="PTHR46910">
    <property type="entry name" value="TRANSCRIPTION FACTOR PDR1"/>
    <property type="match status" value="1"/>
</dbReference>
<keyword evidence="1" id="KW-0805">Transcription regulation</keyword>
<dbReference type="AlphaFoldDB" id="A0AAD6GFV1"/>
<dbReference type="GO" id="GO:0003677">
    <property type="term" value="F:DNA binding"/>
    <property type="evidence" value="ECO:0007669"/>
    <property type="project" value="UniProtKB-KW"/>
</dbReference>
<evidence type="ECO:0000313" key="7">
    <source>
        <dbReference type="EMBL" id="KAJ5541173.1"/>
    </source>
</evidence>
<feature type="region of interest" description="Disordered" evidence="5">
    <location>
        <begin position="132"/>
        <end position="210"/>
    </location>
</feature>
<evidence type="ECO:0000256" key="1">
    <source>
        <dbReference type="ARBA" id="ARBA00023015"/>
    </source>
</evidence>
<gene>
    <name evidence="7" type="ORF">N7494_006249</name>
</gene>
<protein>
    <recommendedName>
        <fullName evidence="6">Zn(2)-C6 fungal-type domain-containing protein</fullName>
    </recommendedName>
</protein>
<evidence type="ECO:0000256" key="3">
    <source>
        <dbReference type="ARBA" id="ARBA00023163"/>
    </source>
</evidence>
<feature type="domain" description="Zn(2)-C6 fungal-type" evidence="6">
    <location>
        <begin position="6"/>
        <end position="76"/>
    </location>
</feature>
<accession>A0AAD6GFV1</accession>
<dbReference type="InterPro" id="IPR050987">
    <property type="entry name" value="AtrR-like"/>
</dbReference>
<sequence length="422" mass="47633">MEATQRRQLHSCDPCRKGKRGCDAPVWEPPIFKAYRMLISFFSQKTRKDSGFNSCSNCKRWNKDCTFNWVASKRANAKESRKEVRKKTRPPAATPSQASDIQSLTQSYGAELDEILRSVNSYPANLRDIFTSTNTPPNFVPTAYNPEDISFEESSRSGPRSDHQSTLSTWTSNIPVHEQIKTVTPSSSSHSSFDTVEPESAFGAPPSTLENDVNATEDAYEEVILPTECEETNNTNSSNQQYSSIARQEPQWSFCMASDKTAKEYARSTMTRNLVRIYHDSMENALSCWLTEHNCPYGDSMGNIIPCKEKEAWAPNWPNRMCIRVCRLDRVSSTIRGRALSAEEDRTAARALHLAIMAFASQWTQHAQKGIGSSIPVAIDKEERSIREHVWNKARHALEHTTAIPSFRITFANIIFSLTQSP</sequence>
<organism evidence="7 8">
    <name type="scientific">Penicillium frequentans</name>
    <dbReference type="NCBI Taxonomy" id="3151616"/>
    <lineage>
        <taxon>Eukaryota</taxon>
        <taxon>Fungi</taxon>
        <taxon>Dikarya</taxon>
        <taxon>Ascomycota</taxon>
        <taxon>Pezizomycotina</taxon>
        <taxon>Eurotiomycetes</taxon>
        <taxon>Eurotiomycetidae</taxon>
        <taxon>Eurotiales</taxon>
        <taxon>Aspergillaceae</taxon>
        <taxon>Penicillium</taxon>
    </lineage>
</organism>
<keyword evidence="2" id="KW-0238">DNA-binding</keyword>
<dbReference type="Proteomes" id="UP001220324">
    <property type="component" value="Unassembled WGS sequence"/>
</dbReference>
<proteinExistence type="predicted"/>
<feature type="compositionally biased region" description="Basic and acidic residues" evidence="5">
    <location>
        <begin position="153"/>
        <end position="163"/>
    </location>
</feature>
<evidence type="ECO:0000313" key="8">
    <source>
        <dbReference type="Proteomes" id="UP001220324"/>
    </source>
</evidence>
<name>A0AAD6GFV1_9EURO</name>
<comment type="caution">
    <text evidence="7">The sequence shown here is derived from an EMBL/GenBank/DDBJ whole genome shotgun (WGS) entry which is preliminary data.</text>
</comment>
<evidence type="ECO:0000256" key="5">
    <source>
        <dbReference type="SAM" id="MobiDB-lite"/>
    </source>
</evidence>
<dbReference type="Gene3D" id="4.10.240.10">
    <property type="entry name" value="Zn(2)-C6 fungal-type DNA-binding domain"/>
    <property type="match status" value="1"/>
</dbReference>
<dbReference type="SMART" id="SM00066">
    <property type="entry name" value="GAL4"/>
    <property type="match status" value="1"/>
</dbReference>
<keyword evidence="4" id="KW-0539">Nucleus</keyword>
<feature type="compositionally biased region" description="Polar residues" evidence="5">
    <location>
        <begin position="164"/>
        <end position="174"/>
    </location>
</feature>
<dbReference type="PANTHER" id="PTHR46910:SF38">
    <property type="entry name" value="ZN(2)-C6 FUNGAL-TYPE DOMAIN-CONTAINING PROTEIN"/>
    <property type="match status" value="1"/>
</dbReference>
<dbReference type="InterPro" id="IPR036864">
    <property type="entry name" value="Zn2-C6_fun-type_DNA-bd_sf"/>
</dbReference>
<keyword evidence="3" id="KW-0804">Transcription</keyword>
<dbReference type="CDD" id="cd00067">
    <property type="entry name" value="GAL4"/>
    <property type="match status" value="1"/>
</dbReference>
<dbReference type="InterPro" id="IPR001138">
    <property type="entry name" value="Zn2Cys6_DnaBD"/>
</dbReference>
<evidence type="ECO:0000256" key="4">
    <source>
        <dbReference type="ARBA" id="ARBA00023242"/>
    </source>
</evidence>
<keyword evidence="8" id="KW-1185">Reference proteome</keyword>
<dbReference type="EMBL" id="JAQIZZ010000005">
    <property type="protein sequence ID" value="KAJ5541173.1"/>
    <property type="molecule type" value="Genomic_DNA"/>
</dbReference>
<dbReference type="SUPFAM" id="SSF57701">
    <property type="entry name" value="Zn2/Cys6 DNA-binding domain"/>
    <property type="match status" value="1"/>
</dbReference>
<dbReference type="GO" id="GO:0008270">
    <property type="term" value="F:zinc ion binding"/>
    <property type="evidence" value="ECO:0007669"/>
    <property type="project" value="InterPro"/>
</dbReference>